<organism evidence="1">
    <name type="scientific">Tanacetum cinerariifolium</name>
    <name type="common">Dalmatian daisy</name>
    <name type="synonym">Chrysanthemum cinerariifolium</name>
    <dbReference type="NCBI Taxonomy" id="118510"/>
    <lineage>
        <taxon>Eukaryota</taxon>
        <taxon>Viridiplantae</taxon>
        <taxon>Streptophyta</taxon>
        <taxon>Embryophyta</taxon>
        <taxon>Tracheophyta</taxon>
        <taxon>Spermatophyta</taxon>
        <taxon>Magnoliopsida</taxon>
        <taxon>eudicotyledons</taxon>
        <taxon>Gunneridae</taxon>
        <taxon>Pentapetalae</taxon>
        <taxon>asterids</taxon>
        <taxon>campanulids</taxon>
        <taxon>Asterales</taxon>
        <taxon>Asteraceae</taxon>
        <taxon>Asteroideae</taxon>
        <taxon>Anthemideae</taxon>
        <taxon>Anthemidinae</taxon>
        <taxon>Tanacetum</taxon>
    </lineage>
</organism>
<proteinExistence type="predicted"/>
<evidence type="ECO:0000313" key="1">
    <source>
        <dbReference type="EMBL" id="GEU77708.1"/>
    </source>
</evidence>
<dbReference type="EMBL" id="BKCJ010007529">
    <property type="protein sequence ID" value="GEU77708.1"/>
    <property type="molecule type" value="Genomic_DNA"/>
</dbReference>
<dbReference type="AlphaFoldDB" id="A0A6L2MUM4"/>
<accession>A0A6L2MUM4</accession>
<protein>
    <submittedName>
        <fullName evidence="1">Uncharacterized protein</fullName>
    </submittedName>
</protein>
<name>A0A6L2MUM4_TANCI</name>
<comment type="caution">
    <text evidence="1">The sequence shown here is derived from an EMBL/GenBank/DDBJ whole genome shotgun (WGS) entry which is preliminary data.</text>
</comment>
<reference evidence="1" key="1">
    <citation type="journal article" date="2019" name="Sci. Rep.">
        <title>Draft genome of Tanacetum cinerariifolium, the natural source of mosquito coil.</title>
        <authorList>
            <person name="Yamashiro T."/>
            <person name="Shiraishi A."/>
            <person name="Satake H."/>
            <person name="Nakayama K."/>
        </authorList>
    </citation>
    <scope>NUCLEOTIDE SEQUENCE</scope>
</reference>
<gene>
    <name evidence="1" type="ORF">Tci_049686</name>
</gene>
<sequence>MIHDMEIVALEVISSHTHPTPSDVDEEYAFPSANILDYTSTLPNFFPTTPGNISSVFLENSKNDEIPPVLSPFYNNQYLKDMQAFYAKESPIPLQDPITPPIILTPSTVLPPLLLFDP</sequence>